<organism evidence="1 2">
    <name type="scientific">Actinocorallia herbida</name>
    <dbReference type="NCBI Taxonomy" id="58109"/>
    <lineage>
        <taxon>Bacteria</taxon>
        <taxon>Bacillati</taxon>
        <taxon>Actinomycetota</taxon>
        <taxon>Actinomycetes</taxon>
        <taxon>Streptosporangiales</taxon>
        <taxon>Thermomonosporaceae</taxon>
        <taxon>Actinocorallia</taxon>
    </lineage>
</organism>
<accession>A0A3N1D0X4</accession>
<name>A0A3N1D0X4_9ACTN</name>
<proteinExistence type="predicted"/>
<keyword evidence="2" id="KW-1185">Reference proteome</keyword>
<evidence type="ECO:0000313" key="1">
    <source>
        <dbReference type="EMBL" id="ROO87161.1"/>
    </source>
</evidence>
<dbReference type="RefSeq" id="WP_123666480.1">
    <property type="nucleotide sequence ID" value="NZ_RJKE01000001.1"/>
</dbReference>
<evidence type="ECO:0008006" key="3">
    <source>
        <dbReference type="Google" id="ProtNLM"/>
    </source>
</evidence>
<evidence type="ECO:0000313" key="2">
    <source>
        <dbReference type="Proteomes" id="UP000272400"/>
    </source>
</evidence>
<dbReference type="Gene3D" id="3.80.10.10">
    <property type="entry name" value="Ribonuclease Inhibitor"/>
    <property type="match status" value="1"/>
</dbReference>
<dbReference type="EMBL" id="RJKE01000001">
    <property type="protein sequence ID" value="ROO87161.1"/>
    <property type="molecule type" value="Genomic_DNA"/>
</dbReference>
<reference evidence="1 2" key="1">
    <citation type="submission" date="2018-11" db="EMBL/GenBank/DDBJ databases">
        <title>Sequencing the genomes of 1000 actinobacteria strains.</title>
        <authorList>
            <person name="Klenk H.-P."/>
        </authorList>
    </citation>
    <scope>NUCLEOTIDE SEQUENCE [LARGE SCALE GENOMIC DNA]</scope>
    <source>
        <strain evidence="1 2">DSM 44254</strain>
    </source>
</reference>
<protein>
    <recommendedName>
        <fullName evidence="3">Leucine rich repeat (LRR) protein</fullName>
    </recommendedName>
</protein>
<dbReference type="InterPro" id="IPR032675">
    <property type="entry name" value="LRR_dom_sf"/>
</dbReference>
<dbReference type="OrthoDB" id="278837at2"/>
<dbReference type="Proteomes" id="UP000272400">
    <property type="component" value="Unassembled WGS sequence"/>
</dbReference>
<dbReference type="AlphaFoldDB" id="A0A3N1D0X4"/>
<gene>
    <name evidence="1" type="ORF">EDD29_4754</name>
</gene>
<sequence>MDREVFAARFAVSARAAREFAQSLVSEELPETLVFRVRLNQSYDGHAPRPGELRFPEDGTGRRAEMLRRCDAETVVAELWRDHHVPEWVNVAAVGETGTATVIDVVCCGRFTNDDSRLYHLEEGAPPFHVLGPALPPGNDGTPFSIHTRAECRNRSELEHLATVSDRVWSFALMLDEFDGPLPSALPDLPNVEIFEHLACALGADALSAFLRFPKLRVLRLHLKEPSGFHAGAAGGRLGALADLTITGLPPRPWGQELLTEVAPRLAQVNLSARETLWLDAAFSSSLSAVSLTAADVAGPARLPAKLDRLAVRLTSATDEDLGRLLDGVTHLGSLSLRGTPVTDAIIPVLERYDFAHLDLVDTDVTATTLAGFHADHPKTSVLPRPRPDDL</sequence>
<comment type="caution">
    <text evidence="1">The sequence shown here is derived from an EMBL/GenBank/DDBJ whole genome shotgun (WGS) entry which is preliminary data.</text>
</comment>